<protein>
    <submittedName>
        <fullName evidence="1">Uncharacterized protein</fullName>
    </submittedName>
</protein>
<proteinExistence type="predicted"/>
<evidence type="ECO:0000313" key="2">
    <source>
        <dbReference type="Proteomes" id="UP000693672"/>
    </source>
</evidence>
<comment type="caution">
    <text evidence="1">The sequence shown here is derived from an EMBL/GenBank/DDBJ whole genome shotgun (WGS) entry which is preliminary data.</text>
</comment>
<sequence>MLHTVHMFYKLNYHLYSGVFEVLQHLSNRQNTSFYKEKDETYHCHLLLKQGLRLILRYVEIGEGISYSALEIIMNPIRLLDGNDYYQLADERYEAAIIKAFKKAFDPIRKAFVSKKGNKYLKPFMLDLLNAYSVKRVDYAVNLYTQHSKLYMELIRRANIPDGFQQYVIFNPTSKRYEPPENSFYIFSKSQSKSKNSHVTLTVNCYDKGIQMQENELPCNDYRASNTIRFEVQCHYNKVYQTIRANGLNRVGFTQFLNQGIACSILRSFFKKTIGIGDYYTLPRARQIIQNKKIGADKKAALLRTLEMVNAKRGIWKTKDAVMDKGEFAKCVKQLHELGINPVTIPIKWGVDYLPSLFEL</sequence>
<keyword evidence="2" id="KW-1185">Reference proteome</keyword>
<organism evidence="1 2">
    <name type="scientific">Paenibacillus solanacearum</name>
    <dbReference type="NCBI Taxonomy" id="2048548"/>
    <lineage>
        <taxon>Bacteria</taxon>
        <taxon>Bacillati</taxon>
        <taxon>Bacillota</taxon>
        <taxon>Bacilli</taxon>
        <taxon>Bacillales</taxon>
        <taxon>Paenibacillaceae</taxon>
        <taxon>Paenibacillus</taxon>
    </lineage>
</organism>
<dbReference type="RefSeq" id="WP_218094552.1">
    <property type="nucleotide sequence ID" value="NZ_CAJVAS010000029.1"/>
</dbReference>
<dbReference type="AlphaFoldDB" id="A0A916NRS1"/>
<reference evidence="1" key="1">
    <citation type="submission" date="2021-06" db="EMBL/GenBank/DDBJ databases">
        <authorList>
            <person name="Criscuolo A."/>
        </authorList>
    </citation>
    <scope>NUCLEOTIDE SEQUENCE</scope>
    <source>
        <strain evidence="1">CIP111600</strain>
    </source>
</reference>
<accession>A0A916NRS1</accession>
<evidence type="ECO:0000313" key="1">
    <source>
        <dbReference type="EMBL" id="CAG7644906.1"/>
    </source>
</evidence>
<name>A0A916NRS1_9BACL</name>
<dbReference type="EMBL" id="CAJVAS010000029">
    <property type="protein sequence ID" value="CAG7644906.1"/>
    <property type="molecule type" value="Genomic_DNA"/>
</dbReference>
<dbReference type="Proteomes" id="UP000693672">
    <property type="component" value="Unassembled WGS sequence"/>
</dbReference>
<gene>
    <name evidence="1" type="ORF">PAESOLCIP111_04842</name>
</gene>